<protein>
    <submittedName>
        <fullName evidence="1">Uncharacterized protein</fullName>
    </submittedName>
</protein>
<comment type="caution">
    <text evidence="1">The sequence shown here is derived from an EMBL/GenBank/DDBJ whole genome shotgun (WGS) entry which is preliminary data.</text>
</comment>
<name>A0A8J4XMP8_CHIOP</name>
<reference evidence="1" key="1">
    <citation type="submission" date="2020-07" db="EMBL/GenBank/DDBJ databases">
        <title>The High-quality genome of the commercially important snow crab, Chionoecetes opilio.</title>
        <authorList>
            <person name="Jeong J.-H."/>
            <person name="Ryu S."/>
        </authorList>
    </citation>
    <scope>NUCLEOTIDE SEQUENCE</scope>
    <source>
        <strain evidence="1">MADBK_172401_WGS</strain>
        <tissue evidence="1">Digestive gland</tissue>
    </source>
</reference>
<organism evidence="1 2">
    <name type="scientific">Chionoecetes opilio</name>
    <name type="common">Atlantic snow crab</name>
    <name type="synonym">Cancer opilio</name>
    <dbReference type="NCBI Taxonomy" id="41210"/>
    <lineage>
        <taxon>Eukaryota</taxon>
        <taxon>Metazoa</taxon>
        <taxon>Ecdysozoa</taxon>
        <taxon>Arthropoda</taxon>
        <taxon>Crustacea</taxon>
        <taxon>Multicrustacea</taxon>
        <taxon>Malacostraca</taxon>
        <taxon>Eumalacostraca</taxon>
        <taxon>Eucarida</taxon>
        <taxon>Decapoda</taxon>
        <taxon>Pleocyemata</taxon>
        <taxon>Brachyura</taxon>
        <taxon>Eubrachyura</taxon>
        <taxon>Majoidea</taxon>
        <taxon>Majidae</taxon>
        <taxon>Chionoecetes</taxon>
    </lineage>
</organism>
<keyword evidence="2" id="KW-1185">Reference proteome</keyword>
<dbReference type="AlphaFoldDB" id="A0A8J4XMP8"/>
<sequence length="279" mass="31495">MAADEKSRAWRLFSRHPIHPNKERYRHACAAMKEIQQWAQRRWQDDLTTKLSGRSVGNKSWWITLKQQQGLTPDDTIPPLFKSDGTVATKNKDKAEQCRDVAGLCVVYKTHKQHVPHLAALRQPSARPHGHTTRTAATRDHQLIVSFARTEKSLRSFLPRYTRVWNRMPFRTTVTVSLGPGLGDHSVQIVPDTCAAQSFIRQSALPNIHKLYIRRLYSVTQAPQNTGVFILILASTIPTSPQLSEVLSRLNDANITLKLAKPPFGRATVTYLGHEVAKA</sequence>
<dbReference type="EMBL" id="JACEEZ010024372">
    <property type="protein sequence ID" value="KAG0710272.1"/>
    <property type="molecule type" value="Genomic_DNA"/>
</dbReference>
<gene>
    <name evidence="1" type="ORF">GWK47_002543</name>
</gene>
<evidence type="ECO:0000313" key="1">
    <source>
        <dbReference type="EMBL" id="KAG0710272.1"/>
    </source>
</evidence>
<evidence type="ECO:0000313" key="2">
    <source>
        <dbReference type="Proteomes" id="UP000770661"/>
    </source>
</evidence>
<proteinExistence type="predicted"/>
<dbReference type="Proteomes" id="UP000770661">
    <property type="component" value="Unassembled WGS sequence"/>
</dbReference>
<accession>A0A8J4XMP8</accession>